<dbReference type="Pfam" id="PF11950">
    <property type="entry name" value="DUF3467"/>
    <property type="match status" value="2"/>
</dbReference>
<dbReference type="Proteomes" id="UP000317243">
    <property type="component" value="Unassembled WGS sequence"/>
</dbReference>
<proteinExistence type="predicted"/>
<feature type="compositionally biased region" description="Basic and acidic residues" evidence="1">
    <location>
        <begin position="15"/>
        <end position="32"/>
    </location>
</feature>
<evidence type="ECO:0000313" key="2">
    <source>
        <dbReference type="EMBL" id="TWT43592.1"/>
    </source>
</evidence>
<feature type="region of interest" description="Disordered" evidence="1">
    <location>
        <begin position="120"/>
        <end position="175"/>
    </location>
</feature>
<organism evidence="2 3">
    <name type="scientific">Thalassoglobus neptunius</name>
    <dbReference type="NCBI Taxonomy" id="1938619"/>
    <lineage>
        <taxon>Bacteria</taxon>
        <taxon>Pseudomonadati</taxon>
        <taxon>Planctomycetota</taxon>
        <taxon>Planctomycetia</taxon>
        <taxon>Planctomycetales</taxon>
        <taxon>Planctomycetaceae</taxon>
        <taxon>Thalassoglobus</taxon>
    </lineage>
</organism>
<gene>
    <name evidence="2" type="ORF">KOR42_44100</name>
</gene>
<dbReference type="RefSeq" id="WP_146511769.1">
    <property type="nucleotide sequence ID" value="NZ_SIHI01000030.1"/>
</dbReference>
<accession>A0A5C5W1E4</accession>
<protein>
    <recommendedName>
        <fullName evidence="4">DUF3467 domain-containing protein</fullName>
    </recommendedName>
</protein>
<evidence type="ECO:0000256" key="1">
    <source>
        <dbReference type="SAM" id="MobiDB-lite"/>
    </source>
</evidence>
<evidence type="ECO:0000313" key="3">
    <source>
        <dbReference type="Proteomes" id="UP000317243"/>
    </source>
</evidence>
<dbReference type="InterPro" id="IPR021857">
    <property type="entry name" value="DUF3467"/>
</dbReference>
<comment type="caution">
    <text evidence="2">The sequence shown here is derived from an EMBL/GenBank/DDBJ whole genome shotgun (WGS) entry which is preliminary data.</text>
</comment>
<reference evidence="2 3" key="1">
    <citation type="submission" date="2019-02" db="EMBL/GenBank/DDBJ databases">
        <title>Deep-cultivation of Planctomycetes and their phenomic and genomic characterization uncovers novel biology.</title>
        <authorList>
            <person name="Wiegand S."/>
            <person name="Jogler M."/>
            <person name="Boedeker C."/>
            <person name="Pinto D."/>
            <person name="Vollmers J."/>
            <person name="Rivas-Marin E."/>
            <person name="Kohn T."/>
            <person name="Peeters S.H."/>
            <person name="Heuer A."/>
            <person name="Rast P."/>
            <person name="Oberbeckmann S."/>
            <person name="Bunk B."/>
            <person name="Jeske O."/>
            <person name="Meyerdierks A."/>
            <person name="Storesund J.E."/>
            <person name="Kallscheuer N."/>
            <person name="Luecker S."/>
            <person name="Lage O.M."/>
            <person name="Pohl T."/>
            <person name="Merkel B.J."/>
            <person name="Hornburger P."/>
            <person name="Mueller R.-W."/>
            <person name="Bruemmer F."/>
            <person name="Labrenz M."/>
            <person name="Spormann A.M."/>
            <person name="Op Den Camp H."/>
            <person name="Overmann J."/>
            <person name="Amann R."/>
            <person name="Jetten M.S.M."/>
            <person name="Mascher T."/>
            <person name="Medema M.H."/>
            <person name="Devos D.P."/>
            <person name="Kaster A.-K."/>
            <person name="Ovreas L."/>
            <person name="Rohde M."/>
            <person name="Galperin M.Y."/>
            <person name="Jogler C."/>
        </authorList>
    </citation>
    <scope>NUCLEOTIDE SEQUENCE [LARGE SCALE GENOMIC DNA]</scope>
    <source>
        <strain evidence="2 3">KOR42</strain>
    </source>
</reference>
<sequence length="255" mass="27776">MDANGGSPPDDEESERDRSGEKDSGRDSRDPLPDPASFPQPIQAQVQHQNLSARVPGRVGEGVFANGVMVLTGQTEVVLDFVLRMGEQQRIVSRCVLPYLVARQFLMALQSNVDNYEQRFGPLPQLPVPKPEASTGPVSEERESGGSPAGDAGNPHHSGFGNLGHPENRDRSPAVPRVEDVYDELKADDQIYAGHYANAVLIRHTGTEFCLDFITNLFPRSTVTSRVFLAAPHIRPLVGSLQRALQLPGSSDEMT</sequence>
<evidence type="ECO:0008006" key="4">
    <source>
        <dbReference type="Google" id="ProtNLM"/>
    </source>
</evidence>
<feature type="compositionally biased region" description="Basic and acidic residues" evidence="1">
    <location>
        <begin position="166"/>
        <end position="175"/>
    </location>
</feature>
<dbReference type="EMBL" id="SIHI01000030">
    <property type="protein sequence ID" value="TWT43592.1"/>
    <property type="molecule type" value="Genomic_DNA"/>
</dbReference>
<feature type="region of interest" description="Disordered" evidence="1">
    <location>
        <begin position="1"/>
        <end position="40"/>
    </location>
</feature>
<dbReference type="AlphaFoldDB" id="A0A5C5W1E4"/>
<dbReference type="OrthoDB" id="214456at2"/>
<name>A0A5C5W1E4_9PLAN</name>
<keyword evidence="3" id="KW-1185">Reference proteome</keyword>